<proteinExistence type="inferred from homology"/>
<dbReference type="PIRSF" id="PIRSF005572">
    <property type="entry name" value="NifS"/>
    <property type="match status" value="1"/>
</dbReference>
<keyword evidence="4" id="KW-0479">Metal-binding</keyword>
<dbReference type="AlphaFoldDB" id="A0A6J6Z9K0"/>
<dbReference type="InterPro" id="IPR015424">
    <property type="entry name" value="PyrdxlP-dep_Trfase"/>
</dbReference>
<dbReference type="InterPro" id="IPR015421">
    <property type="entry name" value="PyrdxlP-dep_Trfase_major"/>
</dbReference>
<dbReference type="PANTHER" id="PTHR11601:SF34">
    <property type="entry name" value="CYSTEINE DESULFURASE"/>
    <property type="match status" value="1"/>
</dbReference>
<comment type="cofactor">
    <cofactor evidence="1">
        <name>pyridoxal 5'-phosphate</name>
        <dbReference type="ChEBI" id="CHEBI:597326"/>
    </cofactor>
</comment>
<dbReference type="Gene3D" id="3.40.640.10">
    <property type="entry name" value="Type I PLP-dependent aspartate aminotransferase-like (Major domain)"/>
    <property type="match status" value="1"/>
</dbReference>
<keyword evidence="5" id="KW-0663">Pyridoxal phosphate</keyword>
<evidence type="ECO:0000313" key="9">
    <source>
        <dbReference type="EMBL" id="CAB4726066.1"/>
    </source>
</evidence>
<evidence type="ECO:0000256" key="7">
    <source>
        <dbReference type="ARBA" id="ARBA00023014"/>
    </source>
</evidence>
<protein>
    <submittedName>
        <fullName evidence="10">Unannotated protein</fullName>
    </submittedName>
</protein>
<evidence type="ECO:0000256" key="5">
    <source>
        <dbReference type="ARBA" id="ARBA00022898"/>
    </source>
</evidence>
<keyword evidence="7" id="KW-0411">Iron-sulfur</keyword>
<feature type="domain" description="Aminotransferase class V" evidence="8">
    <location>
        <begin position="14"/>
        <end position="335"/>
    </location>
</feature>
<dbReference type="PANTHER" id="PTHR11601">
    <property type="entry name" value="CYSTEINE DESULFURYLASE FAMILY MEMBER"/>
    <property type="match status" value="1"/>
</dbReference>
<organism evidence="10">
    <name type="scientific">freshwater metagenome</name>
    <dbReference type="NCBI Taxonomy" id="449393"/>
    <lineage>
        <taxon>unclassified sequences</taxon>
        <taxon>metagenomes</taxon>
        <taxon>ecological metagenomes</taxon>
    </lineage>
</organism>
<evidence type="ECO:0000256" key="4">
    <source>
        <dbReference type="ARBA" id="ARBA00022723"/>
    </source>
</evidence>
<evidence type="ECO:0000313" key="10">
    <source>
        <dbReference type="EMBL" id="CAB4817435.1"/>
    </source>
</evidence>
<dbReference type="GO" id="GO:0051536">
    <property type="term" value="F:iron-sulfur cluster binding"/>
    <property type="evidence" value="ECO:0007669"/>
    <property type="project" value="UniProtKB-KW"/>
</dbReference>
<keyword evidence="3" id="KW-0808">Transferase</keyword>
<accession>A0A6J6Z9K0</accession>
<evidence type="ECO:0000256" key="3">
    <source>
        <dbReference type="ARBA" id="ARBA00022679"/>
    </source>
</evidence>
<name>A0A6J6Z9K0_9ZZZZ</name>
<comment type="similarity">
    <text evidence="2">Belongs to the class-V pyridoxal-phosphate-dependent aminotransferase family. NifS/IscS subfamily.</text>
</comment>
<sequence length="358" mass="37626">MQFSLEHHLGDPGRIHAEGMTTRAAIEAARDEVGALFGARSREVVFTSGATEAIAMAAWGAAERGPNQVFAAVEHSAVRRAAEQHGQVTIIGVDSHGCIDVAELLSAVRPDTALVHVQWANHEVGTVQPVQEIVDACRARGVLVHVDAASAAGHLPIDFGALGADFVSIGAHKLGGPPGVGALLVRRGVRVRPLMLGGDQERARRAGIENTPAITGFGAACAELTLDDTLAVEAARARTQIERLASAALTIPGVRRYGHPIQRVPHILCLGLDDIEPQAVLLDLDRRGIAVHSGSACASEGIEPSPVLEAMGADAHRSLRVSVGWSTTDADIDVFTDALPKAIAKLRAYRPTEPPTSR</sequence>
<dbReference type="InterPro" id="IPR015422">
    <property type="entry name" value="PyrdxlP-dep_Trfase_small"/>
</dbReference>
<dbReference type="InterPro" id="IPR000192">
    <property type="entry name" value="Aminotrans_V_dom"/>
</dbReference>
<dbReference type="Gene3D" id="3.90.1150.10">
    <property type="entry name" value="Aspartate Aminotransferase, domain 1"/>
    <property type="match status" value="1"/>
</dbReference>
<dbReference type="InterPro" id="IPR016454">
    <property type="entry name" value="Cysteine_dSase"/>
</dbReference>
<dbReference type="GO" id="GO:0046872">
    <property type="term" value="F:metal ion binding"/>
    <property type="evidence" value="ECO:0007669"/>
    <property type="project" value="UniProtKB-KW"/>
</dbReference>
<evidence type="ECO:0000259" key="8">
    <source>
        <dbReference type="Pfam" id="PF00266"/>
    </source>
</evidence>
<keyword evidence="6" id="KW-0408">Iron</keyword>
<dbReference type="EMBL" id="CAEZYR010000003">
    <property type="protein sequence ID" value="CAB4726066.1"/>
    <property type="molecule type" value="Genomic_DNA"/>
</dbReference>
<dbReference type="GO" id="GO:0016740">
    <property type="term" value="F:transferase activity"/>
    <property type="evidence" value="ECO:0007669"/>
    <property type="project" value="UniProtKB-KW"/>
</dbReference>
<evidence type="ECO:0000256" key="6">
    <source>
        <dbReference type="ARBA" id="ARBA00023004"/>
    </source>
</evidence>
<dbReference type="Pfam" id="PF00266">
    <property type="entry name" value="Aminotran_5"/>
    <property type="match status" value="1"/>
</dbReference>
<reference evidence="10" key="1">
    <citation type="submission" date="2020-05" db="EMBL/GenBank/DDBJ databases">
        <authorList>
            <person name="Chiriac C."/>
            <person name="Salcher M."/>
            <person name="Ghai R."/>
            <person name="Kavagutti S V."/>
        </authorList>
    </citation>
    <scope>NUCLEOTIDE SEQUENCE</scope>
</reference>
<evidence type="ECO:0000256" key="1">
    <source>
        <dbReference type="ARBA" id="ARBA00001933"/>
    </source>
</evidence>
<evidence type="ECO:0000256" key="2">
    <source>
        <dbReference type="ARBA" id="ARBA00006490"/>
    </source>
</evidence>
<dbReference type="EMBL" id="CAFABA010000012">
    <property type="protein sequence ID" value="CAB4817435.1"/>
    <property type="molecule type" value="Genomic_DNA"/>
</dbReference>
<gene>
    <name evidence="9" type="ORF">UFOPK2754_00150</name>
    <name evidence="10" type="ORF">UFOPK3139_00464</name>
</gene>
<dbReference type="SUPFAM" id="SSF53383">
    <property type="entry name" value="PLP-dependent transferases"/>
    <property type="match status" value="1"/>
</dbReference>